<dbReference type="Proteomes" id="UP000256379">
    <property type="component" value="Unassembled WGS sequence"/>
</dbReference>
<gene>
    <name evidence="1" type="ORF">CQA53_09100</name>
</gene>
<dbReference type="OrthoDB" id="5325659at2"/>
<comment type="caution">
    <text evidence="1">The sequence shown here is derived from an EMBL/GenBank/DDBJ whole genome shotgun (WGS) entry which is preliminary data.</text>
</comment>
<evidence type="ECO:0000313" key="2">
    <source>
        <dbReference type="Proteomes" id="UP000256379"/>
    </source>
</evidence>
<dbReference type="RefSeq" id="WP_115543691.1">
    <property type="nucleotide sequence ID" value="NZ_NXLQ01000029.1"/>
</dbReference>
<name>A0A3D8IBY2_9HELI</name>
<organism evidence="1 2">
    <name type="scientific">Helicobacter didelphidarum</name>
    <dbReference type="NCBI Taxonomy" id="2040648"/>
    <lineage>
        <taxon>Bacteria</taxon>
        <taxon>Pseudomonadati</taxon>
        <taxon>Campylobacterota</taxon>
        <taxon>Epsilonproteobacteria</taxon>
        <taxon>Campylobacterales</taxon>
        <taxon>Helicobacteraceae</taxon>
        <taxon>Helicobacter</taxon>
    </lineage>
</organism>
<sequence length="122" mass="13753">MKCIICNSDNVGYYFTTEFEGEVAKLLDKSIYHNCKECVFTFSKTLFEMDYEAWSKLNLDTHTYWELMSKNNLDYRLNTIGTNQPPYLAQADMVNLMIKNGIIDSTADSTASTISAMGGGGE</sequence>
<protein>
    <submittedName>
        <fullName evidence="1">Uncharacterized protein</fullName>
    </submittedName>
</protein>
<accession>A0A3D8IBY2</accession>
<reference evidence="1 2" key="1">
    <citation type="submission" date="2018-04" db="EMBL/GenBank/DDBJ databases">
        <title>Novel Campyloabacter and Helicobacter Species and Strains.</title>
        <authorList>
            <person name="Mannion A.J."/>
            <person name="Shen Z."/>
            <person name="Fox J.G."/>
        </authorList>
    </citation>
    <scope>NUCLEOTIDE SEQUENCE [LARGE SCALE GENOMIC DNA]</scope>
    <source>
        <strain evidence="1 2">MIT 17-337</strain>
    </source>
</reference>
<evidence type="ECO:0000313" key="1">
    <source>
        <dbReference type="EMBL" id="RDU62693.1"/>
    </source>
</evidence>
<dbReference type="AlphaFoldDB" id="A0A3D8IBY2"/>
<keyword evidence="2" id="KW-1185">Reference proteome</keyword>
<dbReference type="EMBL" id="NXLQ01000029">
    <property type="protein sequence ID" value="RDU62693.1"/>
    <property type="molecule type" value="Genomic_DNA"/>
</dbReference>
<proteinExistence type="predicted"/>